<gene>
    <name evidence="1" type="ORF">LTR37_005257</name>
</gene>
<organism evidence="1 2">
    <name type="scientific">Vermiconidia calcicola</name>
    <dbReference type="NCBI Taxonomy" id="1690605"/>
    <lineage>
        <taxon>Eukaryota</taxon>
        <taxon>Fungi</taxon>
        <taxon>Dikarya</taxon>
        <taxon>Ascomycota</taxon>
        <taxon>Pezizomycotina</taxon>
        <taxon>Dothideomycetes</taxon>
        <taxon>Dothideomycetidae</taxon>
        <taxon>Mycosphaerellales</taxon>
        <taxon>Extremaceae</taxon>
        <taxon>Vermiconidia</taxon>
    </lineage>
</organism>
<evidence type="ECO:0000313" key="2">
    <source>
        <dbReference type="Proteomes" id="UP001281147"/>
    </source>
</evidence>
<reference evidence="1" key="1">
    <citation type="submission" date="2023-07" db="EMBL/GenBank/DDBJ databases">
        <title>Black Yeasts Isolated from many extreme environments.</title>
        <authorList>
            <person name="Coleine C."/>
            <person name="Stajich J.E."/>
            <person name="Selbmann L."/>
        </authorList>
    </citation>
    <scope>NUCLEOTIDE SEQUENCE</scope>
    <source>
        <strain evidence="1">CCFEE 5714</strain>
    </source>
</reference>
<comment type="caution">
    <text evidence="1">The sequence shown here is derived from an EMBL/GenBank/DDBJ whole genome shotgun (WGS) entry which is preliminary data.</text>
</comment>
<proteinExistence type="predicted"/>
<protein>
    <submittedName>
        <fullName evidence="1">Uncharacterized protein</fullName>
    </submittedName>
</protein>
<evidence type="ECO:0000313" key="1">
    <source>
        <dbReference type="EMBL" id="KAK3718142.1"/>
    </source>
</evidence>
<name>A0ACC3NJT4_9PEZI</name>
<accession>A0ACC3NJT4</accession>
<keyword evidence="2" id="KW-1185">Reference proteome</keyword>
<dbReference type="Proteomes" id="UP001281147">
    <property type="component" value="Unassembled WGS sequence"/>
</dbReference>
<dbReference type="EMBL" id="JAUTXU010000033">
    <property type="protein sequence ID" value="KAK3718142.1"/>
    <property type="molecule type" value="Genomic_DNA"/>
</dbReference>
<sequence length="568" mass="62493">MRIYESEEKDISLPEVDILTFLFDSDWCLAKEDTEIHVEAANPANSITKAEARDVVRRTAHTFREKFGIGASGPGKDVVVCTSSGNPFLPVLFYSTVGASGVFSGASTAFTVGELVRQVKDADAKLLLCSAEFEERTVEAATQCGISRDRVLVIDSRIPKKWNLIQSSSRSPLLHLGDGPMLEWQRITNREEQHAVTGCLLYSSGTTGLPKGVRISHLNLVACSPCCMNVGERYRARCAREGEPFVLKTIAHLPMAHVAGIAWYSLNPVYLGGTTYWMEKYDFDTFIEYHRRYRPTLQFSVPPIWLQIAKSPKVTDHFDNLRVASTGAAPMGLELAKEVSQRLGKGKTRLSQFWGTTETTGSITGSDWEIVDDTFSVGGIFPNVRLRILDDSDRDVEHGQPGEVLVGGPIVCQGYHNRPEANHNSFLDGFYRTGDIGIYKNGLMYIVDRKKELIKYKGLQVAPAELEDLLVSHPKIEDAAVIGVQDLAQATEVPRAYVVAKPGSGVTAQEVANFVKEGLSSHKQLRGGVIFIDEVPKSPSGKILRKDLRARAAKEAASLEDPAPKAKL</sequence>